<sequence length="71" mass="7827">MQLIAVTEFNNTTLLLPHHHCASSLDTAHSTRVRYNKNTPVSFEDSGWILAIAYRISAFESLPESGKSGHG</sequence>
<evidence type="ECO:0000313" key="2">
    <source>
        <dbReference type="Proteomes" id="UP001063166"/>
    </source>
</evidence>
<gene>
    <name evidence="1" type="ORF">LshimejAT787_1302150</name>
</gene>
<evidence type="ECO:0000313" key="1">
    <source>
        <dbReference type="EMBL" id="GLB43314.1"/>
    </source>
</evidence>
<dbReference type="Proteomes" id="UP001063166">
    <property type="component" value="Unassembled WGS sequence"/>
</dbReference>
<dbReference type="EMBL" id="BRPK01000013">
    <property type="protein sequence ID" value="GLB43314.1"/>
    <property type="molecule type" value="Genomic_DNA"/>
</dbReference>
<keyword evidence="2" id="KW-1185">Reference proteome</keyword>
<name>A0A9P3UPY6_LYOSH</name>
<accession>A0A9P3UPY6</accession>
<proteinExistence type="predicted"/>
<protein>
    <submittedName>
        <fullName evidence="1">Uncharacterized protein</fullName>
    </submittedName>
</protein>
<dbReference type="AlphaFoldDB" id="A0A9P3UPY6"/>
<reference evidence="1" key="1">
    <citation type="submission" date="2022-07" db="EMBL/GenBank/DDBJ databases">
        <title>The genome of Lyophyllum shimeji provides insight into the initial evolution of ectomycorrhizal fungal genome.</title>
        <authorList>
            <person name="Kobayashi Y."/>
            <person name="Shibata T."/>
            <person name="Hirakawa H."/>
            <person name="Shigenobu S."/>
            <person name="Nishiyama T."/>
            <person name="Yamada A."/>
            <person name="Hasebe M."/>
            <person name="Kawaguchi M."/>
        </authorList>
    </citation>
    <scope>NUCLEOTIDE SEQUENCE</scope>
    <source>
        <strain evidence="1">AT787</strain>
    </source>
</reference>
<organism evidence="1 2">
    <name type="scientific">Lyophyllum shimeji</name>
    <name type="common">Hon-shimeji</name>
    <name type="synonym">Tricholoma shimeji</name>
    <dbReference type="NCBI Taxonomy" id="47721"/>
    <lineage>
        <taxon>Eukaryota</taxon>
        <taxon>Fungi</taxon>
        <taxon>Dikarya</taxon>
        <taxon>Basidiomycota</taxon>
        <taxon>Agaricomycotina</taxon>
        <taxon>Agaricomycetes</taxon>
        <taxon>Agaricomycetidae</taxon>
        <taxon>Agaricales</taxon>
        <taxon>Tricholomatineae</taxon>
        <taxon>Lyophyllaceae</taxon>
        <taxon>Lyophyllum</taxon>
    </lineage>
</organism>
<comment type="caution">
    <text evidence="1">The sequence shown here is derived from an EMBL/GenBank/DDBJ whole genome shotgun (WGS) entry which is preliminary data.</text>
</comment>